<feature type="signal peptide" evidence="1">
    <location>
        <begin position="1"/>
        <end position="25"/>
    </location>
</feature>
<accession>A0ABR7A379</accession>
<name>A0ABR7A379_9BURK</name>
<dbReference type="InterPro" id="IPR021860">
    <property type="entry name" value="Peptidase_S12_Pab87-rel_C"/>
</dbReference>
<gene>
    <name evidence="3" type="ORF">H8K43_06750</name>
</gene>
<organism evidence="3 4">
    <name type="scientific">Undibacterium curvum</name>
    <dbReference type="NCBI Taxonomy" id="2762294"/>
    <lineage>
        <taxon>Bacteria</taxon>
        <taxon>Pseudomonadati</taxon>
        <taxon>Pseudomonadota</taxon>
        <taxon>Betaproteobacteria</taxon>
        <taxon>Burkholderiales</taxon>
        <taxon>Oxalobacteraceae</taxon>
        <taxon>Undibacterium</taxon>
    </lineage>
</organism>
<keyword evidence="4" id="KW-1185">Reference proteome</keyword>
<comment type="caution">
    <text evidence="3">The sequence shown here is derived from an EMBL/GenBank/DDBJ whole genome shotgun (WGS) entry which is preliminary data.</text>
</comment>
<dbReference type="Pfam" id="PF11954">
    <property type="entry name" value="DUF3471"/>
    <property type="match status" value="1"/>
</dbReference>
<evidence type="ECO:0000313" key="4">
    <source>
        <dbReference type="Proteomes" id="UP000654304"/>
    </source>
</evidence>
<dbReference type="EMBL" id="JACOGD010000003">
    <property type="protein sequence ID" value="MBC3931365.1"/>
    <property type="molecule type" value="Genomic_DNA"/>
</dbReference>
<protein>
    <submittedName>
        <fullName evidence="3">DUF3471 domain-containing protein</fullName>
    </submittedName>
</protein>
<sequence>MMFRFPISSTCVLALLLLQSPLSLARQTATTAASASTEQAAPAPLTVPDAVFDSYVGDYRLAPNFVLNVRREGSRFLIQATGQSAVEVRAKAQEVFVSDKFGAEIRFEKDSEGKFNKLVLRQGGRELPAQRVALQSSADKAGKALVLPAAVFDAYVGQYQLAPNFVITISREGERYLAQASGQPQFGLIAVSETEFDAVGVAARIQFEKQADGSVKQLILHQHGQHLPALRLR</sequence>
<dbReference type="Proteomes" id="UP000654304">
    <property type="component" value="Unassembled WGS sequence"/>
</dbReference>
<feature type="domain" description="Peptidase S12 Pab87-related C-terminal" evidence="2">
    <location>
        <begin position="148"/>
        <end position="221"/>
    </location>
</feature>
<feature type="chain" id="PRO_5047014083" evidence="1">
    <location>
        <begin position="26"/>
        <end position="233"/>
    </location>
</feature>
<evidence type="ECO:0000259" key="2">
    <source>
        <dbReference type="Pfam" id="PF11954"/>
    </source>
</evidence>
<reference evidence="3 4" key="1">
    <citation type="submission" date="2020-08" db="EMBL/GenBank/DDBJ databases">
        <title>Novel species isolated from subtropical streams in China.</title>
        <authorList>
            <person name="Lu H."/>
        </authorList>
    </citation>
    <scope>NUCLEOTIDE SEQUENCE [LARGE SCALE GENOMIC DNA]</scope>
    <source>
        <strain evidence="3 4">CY22W</strain>
    </source>
</reference>
<evidence type="ECO:0000256" key="1">
    <source>
        <dbReference type="SAM" id="SignalP"/>
    </source>
</evidence>
<proteinExistence type="predicted"/>
<keyword evidence="1" id="KW-0732">Signal</keyword>
<evidence type="ECO:0000313" key="3">
    <source>
        <dbReference type="EMBL" id="MBC3931365.1"/>
    </source>
</evidence>
<dbReference type="RefSeq" id="WP_186903138.1">
    <property type="nucleotide sequence ID" value="NZ_JACOGD010000003.1"/>
</dbReference>